<organism evidence="6 7">
    <name type="scientific">Bosea massiliensis</name>
    <dbReference type="NCBI Taxonomy" id="151419"/>
    <lineage>
        <taxon>Bacteria</taxon>
        <taxon>Pseudomonadati</taxon>
        <taxon>Pseudomonadota</taxon>
        <taxon>Alphaproteobacteria</taxon>
        <taxon>Hyphomicrobiales</taxon>
        <taxon>Boseaceae</taxon>
        <taxon>Bosea</taxon>
    </lineage>
</organism>
<dbReference type="RefSeq" id="WP_066723572.1">
    <property type="nucleotide sequence ID" value="NZ_JBHSLU010000018.1"/>
</dbReference>
<evidence type="ECO:0000256" key="2">
    <source>
        <dbReference type="ARBA" id="ARBA00022980"/>
    </source>
</evidence>
<accession>A0ABW0P1H8</accession>
<comment type="caution">
    <text evidence="6">The sequence shown here is derived from an EMBL/GenBank/DDBJ whole genome shotgun (WGS) entry which is preliminary data.</text>
</comment>
<evidence type="ECO:0000256" key="5">
    <source>
        <dbReference type="RuleBase" id="RU000562"/>
    </source>
</evidence>
<evidence type="ECO:0000256" key="1">
    <source>
        <dbReference type="ARBA" id="ARBA00008563"/>
    </source>
</evidence>
<keyword evidence="7" id="KW-1185">Reference proteome</keyword>
<dbReference type="EMBL" id="JBHSLU010000018">
    <property type="protein sequence ID" value="MFC5505562.1"/>
    <property type="molecule type" value="Genomic_DNA"/>
</dbReference>
<name>A0ABW0P1H8_9HYPH</name>
<dbReference type="Proteomes" id="UP001596060">
    <property type="component" value="Unassembled WGS sequence"/>
</dbReference>
<dbReference type="GO" id="GO:0005840">
    <property type="term" value="C:ribosome"/>
    <property type="evidence" value="ECO:0007669"/>
    <property type="project" value="UniProtKB-KW"/>
</dbReference>
<evidence type="ECO:0000313" key="6">
    <source>
        <dbReference type="EMBL" id="MFC5505562.1"/>
    </source>
</evidence>
<dbReference type="InterPro" id="IPR036164">
    <property type="entry name" value="bL21-like_sf"/>
</dbReference>
<comment type="subunit">
    <text evidence="4">Part of the 50S ribosomal subunit. Contacts protein L20.</text>
</comment>
<dbReference type="InterPro" id="IPR001787">
    <property type="entry name" value="Ribosomal_bL21"/>
</dbReference>
<proteinExistence type="inferred from homology"/>
<evidence type="ECO:0000256" key="4">
    <source>
        <dbReference type="HAMAP-Rule" id="MF_01363"/>
    </source>
</evidence>
<protein>
    <recommendedName>
        <fullName evidence="4">Large ribosomal subunit protein bL21</fullName>
    </recommendedName>
</protein>
<evidence type="ECO:0000256" key="3">
    <source>
        <dbReference type="ARBA" id="ARBA00023274"/>
    </source>
</evidence>
<dbReference type="InterPro" id="IPR028909">
    <property type="entry name" value="bL21-like"/>
</dbReference>
<keyword evidence="2 4" id="KW-0689">Ribosomal protein</keyword>
<sequence>MFAVIKTGGKQFRVAANDRITTAKIEGNPGDTVAFDTVLMLTDGEKTTLDAKALSEITVAAEIVEQARGDKVIAFKKRRRQNSKRKRGFRAELTVIRITDILTGGKKPEMKKGEASAVALQAGAAEAKAKPAAKAPKAAKAEAGALDASNLSLISGVGPTIEKKLRAAGITSWNDIAAWTEADVAKWDEELKLRGRATREEWVVQAKELLAGKPPRAKADQAELASGEDY</sequence>
<reference evidence="7" key="1">
    <citation type="journal article" date="2019" name="Int. J. Syst. Evol. Microbiol.">
        <title>The Global Catalogue of Microorganisms (GCM) 10K type strain sequencing project: providing services to taxonomists for standard genome sequencing and annotation.</title>
        <authorList>
            <consortium name="The Broad Institute Genomics Platform"/>
            <consortium name="The Broad Institute Genome Sequencing Center for Infectious Disease"/>
            <person name="Wu L."/>
            <person name="Ma J."/>
        </authorList>
    </citation>
    <scope>NUCLEOTIDE SEQUENCE [LARGE SCALE GENOMIC DNA]</scope>
    <source>
        <strain evidence="7">CCUG 43117</strain>
    </source>
</reference>
<dbReference type="PANTHER" id="PTHR21349:SF0">
    <property type="entry name" value="LARGE RIBOSOMAL SUBUNIT PROTEIN BL21M"/>
    <property type="match status" value="1"/>
</dbReference>
<comment type="similarity">
    <text evidence="1 4 5">Belongs to the bacterial ribosomal protein bL21 family.</text>
</comment>
<keyword evidence="4 5" id="KW-0699">rRNA-binding</keyword>
<keyword evidence="3 4" id="KW-0687">Ribonucleoprotein</keyword>
<dbReference type="PANTHER" id="PTHR21349">
    <property type="entry name" value="50S RIBOSOMAL PROTEIN L21"/>
    <property type="match status" value="1"/>
</dbReference>
<dbReference type="HAMAP" id="MF_01363">
    <property type="entry name" value="Ribosomal_bL21"/>
    <property type="match status" value="1"/>
</dbReference>
<comment type="function">
    <text evidence="4 5">This protein binds to 23S rRNA in the presence of protein L20.</text>
</comment>
<gene>
    <name evidence="4 6" type="primary">rplU</name>
    <name evidence="6" type="ORF">ACFPN9_09865</name>
</gene>
<evidence type="ECO:0000313" key="7">
    <source>
        <dbReference type="Proteomes" id="UP001596060"/>
    </source>
</evidence>
<dbReference type="Gene3D" id="1.10.150.20">
    <property type="entry name" value="5' to 3' exonuclease, C-terminal subdomain"/>
    <property type="match status" value="1"/>
</dbReference>
<dbReference type="SUPFAM" id="SSF141091">
    <property type="entry name" value="L21p-like"/>
    <property type="match status" value="1"/>
</dbReference>
<keyword evidence="4 5" id="KW-0694">RNA-binding</keyword>
<dbReference type="Pfam" id="PF00829">
    <property type="entry name" value="Ribosomal_L21p"/>
    <property type="match status" value="1"/>
</dbReference>
<dbReference type="NCBIfam" id="TIGR00061">
    <property type="entry name" value="L21"/>
    <property type="match status" value="1"/>
</dbReference>